<dbReference type="InterPro" id="IPR058205">
    <property type="entry name" value="D-LDH-like"/>
</dbReference>
<proteinExistence type="inferred from homology"/>
<feature type="domain" description="D-isomer specific 2-hydroxyacid dehydrogenase NAD-binding" evidence="6">
    <location>
        <begin position="106"/>
        <end position="307"/>
    </location>
</feature>
<name>A0A1F6ECC2_9BACT</name>
<accession>A0A1F6ECC2</accession>
<dbReference type="AlphaFoldDB" id="A0A1F6ECC2"/>
<keyword evidence="3" id="KW-0520">NAD</keyword>
<dbReference type="Gene3D" id="3.40.50.720">
    <property type="entry name" value="NAD(P)-binding Rossmann-like Domain"/>
    <property type="match status" value="2"/>
</dbReference>
<dbReference type="PANTHER" id="PTHR43026:SF1">
    <property type="entry name" value="2-HYDROXYACID DEHYDROGENASE HOMOLOG 1-RELATED"/>
    <property type="match status" value="1"/>
</dbReference>
<dbReference type="InterPro" id="IPR029752">
    <property type="entry name" value="D-isomer_DH_CS1"/>
</dbReference>
<dbReference type="PROSITE" id="PS00065">
    <property type="entry name" value="D_2_HYDROXYACID_DH_1"/>
    <property type="match status" value="1"/>
</dbReference>
<sequence>MKIVFFEISEEDQKILAGMLPGQDAAFFKEKLSMQNIELARGAEVISVFINSQVNKEIIDALPGIKLITTASAGTDHIDVAYARSKGIAAAAVPAYGSHTVAEFAFALILALSRKIFPAYHYLREDNDFNLSNLMGFDLYQKTLGIVGTGRIGKNTARIAKGFEMKTIAYDLHPDEKFATEYGVEYVNLPALLARSDIVTIHTPYTKETHHLINRENIAGIKKGALLINTARGEIVEAGALVWALNEGLIAGAGLDVFEGERYMKEEMASLVDSREEAFETKEGFRTLLENNSLIHDRRVIATPHMAFFSREAKTNILETTAGNIKNFIAGTPSNIVLP</sequence>
<evidence type="ECO:0000256" key="2">
    <source>
        <dbReference type="ARBA" id="ARBA00023002"/>
    </source>
</evidence>
<evidence type="ECO:0000256" key="4">
    <source>
        <dbReference type="RuleBase" id="RU003719"/>
    </source>
</evidence>
<comment type="caution">
    <text evidence="7">The sequence shown here is derived from an EMBL/GenBank/DDBJ whole genome shotgun (WGS) entry which is preliminary data.</text>
</comment>
<feature type="domain" description="D-isomer specific 2-hydroxyacid dehydrogenase catalytic" evidence="5">
    <location>
        <begin position="4"/>
        <end position="336"/>
    </location>
</feature>
<dbReference type="GO" id="GO:0051287">
    <property type="term" value="F:NAD binding"/>
    <property type="evidence" value="ECO:0007669"/>
    <property type="project" value="InterPro"/>
</dbReference>
<dbReference type="PROSITE" id="PS00670">
    <property type="entry name" value="D_2_HYDROXYACID_DH_2"/>
    <property type="match status" value="1"/>
</dbReference>
<dbReference type="EMBL" id="MFLP01000001">
    <property type="protein sequence ID" value="OGG71318.1"/>
    <property type="molecule type" value="Genomic_DNA"/>
</dbReference>
<protein>
    <recommendedName>
        <fullName evidence="9">Hydroxyacid dehydrogenase</fullName>
    </recommendedName>
</protein>
<dbReference type="SUPFAM" id="SSF52283">
    <property type="entry name" value="Formate/glycerate dehydrogenase catalytic domain-like"/>
    <property type="match status" value="1"/>
</dbReference>
<evidence type="ECO:0000313" key="8">
    <source>
        <dbReference type="Proteomes" id="UP000176689"/>
    </source>
</evidence>
<keyword evidence="2 4" id="KW-0560">Oxidoreductase</keyword>
<dbReference type="PANTHER" id="PTHR43026">
    <property type="entry name" value="2-HYDROXYACID DEHYDROGENASE HOMOLOG 1-RELATED"/>
    <property type="match status" value="1"/>
</dbReference>
<organism evidence="7 8">
    <name type="scientific">Candidatus Kaiserbacteria bacterium RIFCSPHIGHO2_12_FULL_53_13</name>
    <dbReference type="NCBI Taxonomy" id="1798502"/>
    <lineage>
        <taxon>Bacteria</taxon>
        <taxon>Candidatus Kaiseribacteriota</taxon>
    </lineage>
</organism>
<dbReference type="SUPFAM" id="SSF51735">
    <property type="entry name" value="NAD(P)-binding Rossmann-fold domains"/>
    <property type="match status" value="1"/>
</dbReference>
<evidence type="ECO:0000256" key="3">
    <source>
        <dbReference type="ARBA" id="ARBA00023027"/>
    </source>
</evidence>
<evidence type="ECO:0000259" key="6">
    <source>
        <dbReference type="Pfam" id="PF02826"/>
    </source>
</evidence>
<dbReference type="InterPro" id="IPR006139">
    <property type="entry name" value="D-isomer_2_OHA_DH_cat_dom"/>
</dbReference>
<evidence type="ECO:0008006" key="9">
    <source>
        <dbReference type="Google" id="ProtNLM"/>
    </source>
</evidence>
<comment type="similarity">
    <text evidence="1 4">Belongs to the D-isomer specific 2-hydroxyacid dehydrogenase family.</text>
</comment>
<dbReference type="GO" id="GO:0008720">
    <property type="term" value="F:D-lactate dehydrogenase (NAD+) activity"/>
    <property type="evidence" value="ECO:0007669"/>
    <property type="project" value="TreeGrafter"/>
</dbReference>
<dbReference type="Pfam" id="PF02826">
    <property type="entry name" value="2-Hacid_dh_C"/>
    <property type="match status" value="1"/>
</dbReference>
<dbReference type="InterPro" id="IPR006140">
    <property type="entry name" value="D-isomer_DH_NAD-bd"/>
</dbReference>
<gene>
    <name evidence="7" type="ORF">A3F27_00680</name>
</gene>
<dbReference type="Pfam" id="PF00389">
    <property type="entry name" value="2-Hacid_dh"/>
    <property type="match status" value="1"/>
</dbReference>
<evidence type="ECO:0000313" key="7">
    <source>
        <dbReference type="EMBL" id="OGG71318.1"/>
    </source>
</evidence>
<dbReference type="InterPro" id="IPR029753">
    <property type="entry name" value="D-isomer_DH_CS"/>
</dbReference>
<evidence type="ECO:0000259" key="5">
    <source>
        <dbReference type="Pfam" id="PF00389"/>
    </source>
</evidence>
<dbReference type="Proteomes" id="UP000176689">
    <property type="component" value="Unassembled WGS sequence"/>
</dbReference>
<reference evidence="7 8" key="1">
    <citation type="journal article" date="2016" name="Nat. Commun.">
        <title>Thousands of microbial genomes shed light on interconnected biogeochemical processes in an aquifer system.</title>
        <authorList>
            <person name="Anantharaman K."/>
            <person name="Brown C.T."/>
            <person name="Hug L.A."/>
            <person name="Sharon I."/>
            <person name="Castelle C.J."/>
            <person name="Probst A.J."/>
            <person name="Thomas B.C."/>
            <person name="Singh A."/>
            <person name="Wilkins M.J."/>
            <person name="Karaoz U."/>
            <person name="Brodie E.L."/>
            <person name="Williams K.H."/>
            <person name="Hubbard S.S."/>
            <person name="Banfield J.F."/>
        </authorList>
    </citation>
    <scope>NUCLEOTIDE SEQUENCE [LARGE SCALE GENOMIC DNA]</scope>
</reference>
<evidence type="ECO:0000256" key="1">
    <source>
        <dbReference type="ARBA" id="ARBA00005854"/>
    </source>
</evidence>
<dbReference type="InterPro" id="IPR036291">
    <property type="entry name" value="NAD(P)-bd_dom_sf"/>
</dbReference>